<dbReference type="EC" id="6.2.1.2" evidence="4"/>
<evidence type="ECO:0000256" key="2">
    <source>
        <dbReference type="ARBA" id="ARBA00022598"/>
    </source>
</evidence>
<gene>
    <name evidence="10" type="ORF">HHI36_008720</name>
</gene>
<comment type="catalytic activity">
    <reaction evidence="6">
        <text>octanoate + ATP + CoA = octanoyl-CoA + AMP + diphosphate</text>
        <dbReference type="Rhea" id="RHEA:33631"/>
        <dbReference type="ChEBI" id="CHEBI:25646"/>
        <dbReference type="ChEBI" id="CHEBI:30616"/>
        <dbReference type="ChEBI" id="CHEBI:33019"/>
        <dbReference type="ChEBI" id="CHEBI:57287"/>
        <dbReference type="ChEBI" id="CHEBI:57386"/>
        <dbReference type="ChEBI" id="CHEBI:456215"/>
    </reaction>
</comment>
<dbReference type="PANTHER" id="PTHR43201:SF5">
    <property type="entry name" value="MEDIUM-CHAIN ACYL-COA LIGASE ACSF2, MITOCHONDRIAL"/>
    <property type="match status" value="1"/>
</dbReference>
<dbReference type="Gene3D" id="3.40.50.12780">
    <property type="entry name" value="N-terminal domain of ligase-like"/>
    <property type="match status" value="1"/>
</dbReference>
<dbReference type="Proteomes" id="UP001516400">
    <property type="component" value="Unassembled WGS sequence"/>
</dbReference>
<evidence type="ECO:0000313" key="11">
    <source>
        <dbReference type="Proteomes" id="UP001516400"/>
    </source>
</evidence>
<dbReference type="EMBL" id="JABFTP020000021">
    <property type="protein sequence ID" value="KAL3269657.1"/>
    <property type="molecule type" value="Genomic_DNA"/>
</dbReference>
<evidence type="ECO:0000256" key="6">
    <source>
        <dbReference type="ARBA" id="ARBA00047319"/>
    </source>
</evidence>
<evidence type="ECO:0000256" key="7">
    <source>
        <dbReference type="ARBA" id="ARBA00048277"/>
    </source>
</evidence>
<evidence type="ECO:0000259" key="9">
    <source>
        <dbReference type="Pfam" id="PF13193"/>
    </source>
</evidence>
<keyword evidence="2" id="KW-0436">Ligase</keyword>
<feature type="domain" description="AMP-dependent synthetase/ligase" evidence="8">
    <location>
        <begin position="37"/>
        <end position="427"/>
    </location>
</feature>
<proteinExistence type="inferred from homology"/>
<dbReference type="InterPro" id="IPR025110">
    <property type="entry name" value="AMP-bd_C"/>
</dbReference>
<evidence type="ECO:0000256" key="3">
    <source>
        <dbReference type="ARBA" id="ARBA00037247"/>
    </source>
</evidence>
<accession>A0ABD2MTK8</accession>
<protein>
    <recommendedName>
        <fullName evidence="5">Medium-chain acyl-CoA ligase ACSF2, mitochondrial</fullName>
        <ecNumber evidence="4">6.2.1.2</ecNumber>
    </recommendedName>
</protein>
<dbReference type="AlphaFoldDB" id="A0ABD2MTK8"/>
<dbReference type="Pfam" id="PF13193">
    <property type="entry name" value="AMP-binding_C"/>
    <property type="match status" value="1"/>
</dbReference>
<dbReference type="Pfam" id="PF00501">
    <property type="entry name" value="AMP-binding"/>
    <property type="match status" value="1"/>
</dbReference>
<dbReference type="InterPro" id="IPR042099">
    <property type="entry name" value="ANL_N_sf"/>
</dbReference>
<feature type="domain" description="AMP-binding enzyme C-terminal" evidence="9">
    <location>
        <begin position="478"/>
        <end position="553"/>
    </location>
</feature>
<dbReference type="Gene3D" id="3.30.300.30">
    <property type="match status" value="1"/>
</dbReference>
<evidence type="ECO:0000256" key="1">
    <source>
        <dbReference type="ARBA" id="ARBA00006432"/>
    </source>
</evidence>
<dbReference type="InterPro" id="IPR045851">
    <property type="entry name" value="AMP-bd_C_sf"/>
</dbReference>
<dbReference type="PROSITE" id="PS00455">
    <property type="entry name" value="AMP_BINDING"/>
    <property type="match status" value="1"/>
</dbReference>
<dbReference type="InterPro" id="IPR000873">
    <property type="entry name" value="AMP-dep_synth/lig_dom"/>
</dbReference>
<reference evidence="10" key="2">
    <citation type="submission" date="2024-03" db="EMBL/GenBank/DDBJ databases">
        <title>Genomics of ladybird beetles.</title>
        <authorList>
            <person name="Li H.-S."/>
            <person name="Huang Y.-H."/>
        </authorList>
    </citation>
    <scope>NUCLEOTIDE SEQUENCE</scope>
    <source>
        <strain evidence="10">SYSU2018</strain>
        <tissue evidence="10">Whole body of male adult</tissue>
    </source>
</reference>
<evidence type="ECO:0000256" key="5">
    <source>
        <dbReference type="ARBA" id="ARBA00039638"/>
    </source>
</evidence>
<comment type="catalytic activity">
    <reaction evidence="7">
        <text>a medium-chain fatty acid + ATP + CoA = a medium-chain fatty acyl-CoA + AMP + diphosphate</text>
        <dbReference type="Rhea" id="RHEA:48340"/>
        <dbReference type="ChEBI" id="CHEBI:30616"/>
        <dbReference type="ChEBI" id="CHEBI:33019"/>
        <dbReference type="ChEBI" id="CHEBI:57287"/>
        <dbReference type="ChEBI" id="CHEBI:59558"/>
        <dbReference type="ChEBI" id="CHEBI:90546"/>
        <dbReference type="ChEBI" id="CHEBI:456215"/>
        <dbReference type="EC" id="6.2.1.2"/>
    </reaction>
</comment>
<dbReference type="PANTHER" id="PTHR43201">
    <property type="entry name" value="ACYL-COA SYNTHETASE"/>
    <property type="match status" value="1"/>
</dbReference>
<dbReference type="EMBL" id="JABFTP020000021">
    <property type="protein sequence ID" value="KAL3269658.1"/>
    <property type="molecule type" value="Genomic_DNA"/>
</dbReference>
<sequence length="567" mass="63270">MALSCLSRIRVTWLRSYSYLHNPGKEPLQYITLGQVLEKSAREFEDRVAVISNHQKKELTYREALEQCDQFAAGLLNIGLKKGDRVGLWCPNILEWFIVKYACARAGLILVALNPHYQAPEMEYAIHKVGIKCLICTDKVKKMNYHDILNKLIPNLDKSAVGKINSTKLPSLKSIITVSDKTVRWAYNFQEIVENSDQSLIQSIRKNQNSISPDDAFSILFSSGTTGKPKAAIVSHFSHVNNTLLTGGRMELGIKSHRICMMVPFFHAFGVNITTGSSVCYGSTIVVPSITYSPSDNLTAIKEQKCTMIHGTPTMHLDLITEQRKRNENISAEIAVSGGSPISTHQFRTMLDVFKVKSVKSVYGLTETTAVVFASKPGDDEEKSTSTVGYVGDHMEAKVVDENGMVVPFGIPGELCIRGYANMIGYWDDMKKTEATIGRDNWLKTGDRAILSADGYAKIVGRNKDMIIRGGENIFPKEVEDILITHPDIAEVQVIGLPHERLGEEVCACVKMCSDKILKLEEIVTFCEGKMAYFKIPRQLRIVDSFPRTISGKIQKYLLVEKFAKTL</sequence>
<dbReference type="GO" id="GO:0031956">
    <property type="term" value="F:medium-chain fatty acid-CoA ligase activity"/>
    <property type="evidence" value="ECO:0007669"/>
    <property type="project" value="UniProtKB-EC"/>
</dbReference>
<comment type="caution">
    <text evidence="10">The sequence shown here is derived from an EMBL/GenBank/DDBJ whole genome shotgun (WGS) entry which is preliminary data.</text>
</comment>
<reference evidence="10 11" key="1">
    <citation type="journal article" date="2021" name="BMC Biol.">
        <title>Horizontally acquired antibacterial genes associated with adaptive radiation of ladybird beetles.</title>
        <authorList>
            <person name="Li H.S."/>
            <person name="Tang X.F."/>
            <person name="Huang Y.H."/>
            <person name="Xu Z.Y."/>
            <person name="Chen M.L."/>
            <person name="Du X.Y."/>
            <person name="Qiu B.Y."/>
            <person name="Chen P.T."/>
            <person name="Zhang W."/>
            <person name="Slipinski A."/>
            <person name="Escalona H.E."/>
            <person name="Waterhouse R.M."/>
            <person name="Zwick A."/>
            <person name="Pang H."/>
        </authorList>
    </citation>
    <scope>NUCLEOTIDE SEQUENCE [LARGE SCALE GENOMIC DNA]</scope>
    <source>
        <strain evidence="10">SYSU2018</strain>
    </source>
</reference>
<keyword evidence="11" id="KW-1185">Reference proteome</keyword>
<comment type="similarity">
    <text evidence="1">Belongs to the ATP-dependent AMP-binding enzyme family.</text>
</comment>
<comment type="function">
    <text evidence="3">Acyl-CoA synthases catalyze the initial reaction in fatty acid metabolism, by forming a thioester with CoA. Has some preference toward medium-chain substrates. Plays a role in adipocyte differentiation.</text>
</comment>
<dbReference type="SUPFAM" id="SSF56801">
    <property type="entry name" value="Acetyl-CoA synthetase-like"/>
    <property type="match status" value="1"/>
</dbReference>
<evidence type="ECO:0000256" key="4">
    <source>
        <dbReference type="ARBA" id="ARBA00039009"/>
    </source>
</evidence>
<evidence type="ECO:0000313" key="10">
    <source>
        <dbReference type="EMBL" id="KAL3269657.1"/>
    </source>
</evidence>
<dbReference type="FunFam" id="3.30.300.30:FF:000008">
    <property type="entry name" value="2,3-dihydroxybenzoate-AMP ligase"/>
    <property type="match status" value="1"/>
</dbReference>
<evidence type="ECO:0000259" key="8">
    <source>
        <dbReference type="Pfam" id="PF00501"/>
    </source>
</evidence>
<organism evidence="10 11">
    <name type="scientific">Cryptolaemus montrouzieri</name>
    <dbReference type="NCBI Taxonomy" id="559131"/>
    <lineage>
        <taxon>Eukaryota</taxon>
        <taxon>Metazoa</taxon>
        <taxon>Ecdysozoa</taxon>
        <taxon>Arthropoda</taxon>
        <taxon>Hexapoda</taxon>
        <taxon>Insecta</taxon>
        <taxon>Pterygota</taxon>
        <taxon>Neoptera</taxon>
        <taxon>Endopterygota</taxon>
        <taxon>Coleoptera</taxon>
        <taxon>Polyphaga</taxon>
        <taxon>Cucujiformia</taxon>
        <taxon>Coccinelloidea</taxon>
        <taxon>Coccinellidae</taxon>
        <taxon>Scymninae</taxon>
        <taxon>Scymnini</taxon>
        <taxon>Cryptolaemus</taxon>
    </lineage>
</organism>
<dbReference type="InterPro" id="IPR020845">
    <property type="entry name" value="AMP-binding_CS"/>
</dbReference>
<name>A0ABD2MTK8_9CUCU</name>